<feature type="binding site" evidence="7">
    <location>
        <position position="57"/>
    </location>
    <ligand>
        <name>carbamoyl phosphate</name>
        <dbReference type="ChEBI" id="CHEBI:58228"/>
    </ligand>
</feature>
<evidence type="ECO:0000256" key="1">
    <source>
        <dbReference type="ARBA" id="ARBA00004852"/>
    </source>
</evidence>
<reference evidence="10 11" key="1">
    <citation type="journal article" date="2010" name="Stand. Genomic Sci.">
        <title>Complete genome sequence of Methanothermus fervidus type strain (V24S).</title>
        <authorList>
            <person name="Anderson I."/>
            <person name="Djao O.D."/>
            <person name="Misra M."/>
            <person name="Chertkov O."/>
            <person name="Nolan M."/>
            <person name="Lucas S."/>
            <person name="Lapidus A."/>
            <person name="Del Rio T.G."/>
            <person name="Tice H."/>
            <person name="Cheng J.F."/>
            <person name="Tapia R."/>
            <person name="Han C."/>
            <person name="Goodwin L."/>
            <person name="Pitluck S."/>
            <person name="Liolios K."/>
            <person name="Ivanova N."/>
            <person name="Mavromatis K."/>
            <person name="Mikhailova N."/>
            <person name="Pati A."/>
            <person name="Brambilla E."/>
            <person name="Chen A."/>
            <person name="Palaniappan K."/>
            <person name="Land M."/>
            <person name="Hauser L."/>
            <person name="Chang Y.J."/>
            <person name="Jeffries C.D."/>
            <person name="Sikorski J."/>
            <person name="Spring S."/>
            <person name="Rohde M."/>
            <person name="Eichinger K."/>
            <person name="Huber H."/>
            <person name="Wirth R."/>
            <person name="Goker M."/>
            <person name="Detter J.C."/>
            <person name="Woyke T."/>
            <person name="Bristow J."/>
            <person name="Eisen J.A."/>
            <person name="Markowitz V."/>
            <person name="Hugenholtz P."/>
            <person name="Klenk H.P."/>
            <person name="Kyrpides N.C."/>
        </authorList>
    </citation>
    <scope>NUCLEOTIDE SEQUENCE [LARGE SCALE GENOMIC DNA]</scope>
    <source>
        <strain evidence="11">ATCC 43054 / DSM 2088 / JCM 10308 / V24 S</strain>
    </source>
</reference>
<keyword evidence="3 7" id="KW-0808">Transferase</keyword>
<dbReference type="EC" id="2.1.3.2" evidence="7"/>
<dbReference type="FunFam" id="3.40.50.1370:FF:000002">
    <property type="entry name" value="Aspartate carbamoyltransferase 2"/>
    <property type="match status" value="1"/>
</dbReference>
<feature type="binding site" evidence="7">
    <location>
        <position position="137"/>
    </location>
    <ligand>
        <name>carbamoyl phosphate</name>
        <dbReference type="ChEBI" id="CHEBI:58228"/>
    </ligand>
</feature>
<feature type="binding site" evidence="7">
    <location>
        <position position="266"/>
    </location>
    <ligand>
        <name>carbamoyl phosphate</name>
        <dbReference type="ChEBI" id="CHEBI:58228"/>
    </ligand>
</feature>
<dbReference type="Pfam" id="PF00185">
    <property type="entry name" value="OTCace"/>
    <property type="match status" value="1"/>
</dbReference>
<keyword evidence="4 7" id="KW-0665">Pyrimidine biosynthesis</keyword>
<proteinExistence type="inferred from homology"/>
<dbReference type="GO" id="GO:0006207">
    <property type="term" value="P:'de novo' pyrimidine nucleobase biosynthetic process"/>
    <property type="evidence" value="ECO:0007669"/>
    <property type="project" value="InterPro"/>
</dbReference>
<dbReference type="PANTHER" id="PTHR45753:SF6">
    <property type="entry name" value="ASPARTATE CARBAMOYLTRANSFERASE"/>
    <property type="match status" value="1"/>
</dbReference>
<name>E3GWJ4_METFV</name>
<feature type="binding site" evidence="7">
    <location>
        <position position="56"/>
    </location>
    <ligand>
        <name>carbamoyl phosphate</name>
        <dbReference type="ChEBI" id="CHEBI:58228"/>
    </ligand>
</feature>
<feature type="binding site" evidence="7">
    <location>
        <position position="85"/>
    </location>
    <ligand>
        <name>L-aspartate</name>
        <dbReference type="ChEBI" id="CHEBI:29991"/>
    </ligand>
</feature>
<dbReference type="SUPFAM" id="SSF53671">
    <property type="entry name" value="Aspartate/ornithine carbamoyltransferase"/>
    <property type="match status" value="1"/>
</dbReference>
<dbReference type="HOGENOM" id="CLU_043846_1_2_2"/>
<dbReference type="NCBIfam" id="TIGR00670">
    <property type="entry name" value="asp_carb_tr"/>
    <property type="match status" value="1"/>
</dbReference>
<dbReference type="GO" id="GO:0044205">
    <property type="term" value="P:'de novo' UMP biosynthetic process"/>
    <property type="evidence" value="ECO:0007669"/>
    <property type="project" value="UniProtKB-UniRule"/>
</dbReference>
<dbReference type="GO" id="GO:0006520">
    <property type="term" value="P:amino acid metabolic process"/>
    <property type="evidence" value="ECO:0007669"/>
    <property type="project" value="InterPro"/>
</dbReference>
<feature type="binding site" evidence="7">
    <location>
        <position position="228"/>
    </location>
    <ligand>
        <name>L-aspartate</name>
        <dbReference type="ChEBI" id="CHEBI:29991"/>
    </ligand>
</feature>
<dbReference type="InterPro" id="IPR006132">
    <property type="entry name" value="Asp/Orn_carbamoyltranf_P-bd"/>
</dbReference>
<comment type="subunit">
    <text evidence="7">Heterooligomer of catalytic and regulatory chains.</text>
</comment>
<dbReference type="STRING" id="523846.Mfer_0003"/>
<dbReference type="InterPro" id="IPR036901">
    <property type="entry name" value="Asp/Orn_carbamoylTrfase_sf"/>
</dbReference>
<feature type="binding site" evidence="7">
    <location>
        <position position="167"/>
    </location>
    <ligand>
        <name>L-aspartate</name>
        <dbReference type="ChEBI" id="CHEBI:29991"/>
    </ligand>
</feature>
<evidence type="ECO:0000259" key="9">
    <source>
        <dbReference type="Pfam" id="PF02729"/>
    </source>
</evidence>
<comment type="function">
    <text evidence="5 7">Catalyzes the condensation of carbamoyl phosphate and aspartate to form carbamoyl aspartate and inorganic phosphate, the committed step in the de novo pyrimidine nucleotide biosynthesis pathway.</text>
</comment>
<dbReference type="NCBIfam" id="NF002032">
    <property type="entry name" value="PRK00856.1"/>
    <property type="match status" value="1"/>
</dbReference>
<sequence length="303" mass="34133">MLKLKDIISIRDLEKKDIKLILKVARKMESIARGEKTSNVLEGKVLGMMFYEPSTRTRLSFEAAMKRLGGKVIGFSEVRTSSTMKGENLADTARTVAQYSDAIVIRHELEGSARYVADLVEVPVINAGDGAGQHPTQTLLDLYTIKRTFGKINGLHVAILGDLKYGRTVHSLAHALAMFNVKMSFVSPPELKMPEDIIEDLKNFEVEINETSNLNEVIDDIDVLYVTRIQKERFPDPQEYSRIKGAYNIDAKTLEGKDLIVMHPLPRVDEISYEVDNLPCAKYFKQAFYGVPVRMAILKLLIK</sequence>
<dbReference type="GO" id="GO:0016597">
    <property type="term" value="F:amino acid binding"/>
    <property type="evidence" value="ECO:0007669"/>
    <property type="project" value="InterPro"/>
</dbReference>
<organism evidence="10 11">
    <name type="scientific">Methanothermus fervidus (strain ATCC 43054 / DSM 2088 / JCM 10308 / V24 S)</name>
    <dbReference type="NCBI Taxonomy" id="523846"/>
    <lineage>
        <taxon>Archaea</taxon>
        <taxon>Methanobacteriati</taxon>
        <taxon>Methanobacteriota</taxon>
        <taxon>Methanomada group</taxon>
        <taxon>Methanobacteria</taxon>
        <taxon>Methanobacteriales</taxon>
        <taxon>Methanothermaceae</taxon>
        <taxon>Methanothermus</taxon>
    </lineage>
</organism>
<evidence type="ECO:0000256" key="3">
    <source>
        <dbReference type="ARBA" id="ARBA00022679"/>
    </source>
</evidence>
<dbReference type="Pfam" id="PF02729">
    <property type="entry name" value="OTCace_N"/>
    <property type="match status" value="1"/>
</dbReference>
<evidence type="ECO:0000313" key="11">
    <source>
        <dbReference type="Proteomes" id="UP000002315"/>
    </source>
</evidence>
<dbReference type="FunFam" id="3.40.50.1370:FF:000001">
    <property type="entry name" value="Aspartate carbamoyltransferase"/>
    <property type="match status" value="1"/>
</dbReference>
<feature type="domain" description="Aspartate/ornithine carbamoyltransferase carbamoyl-P binding" evidence="9">
    <location>
        <begin position="5"/>
        <end position="146"/>
    </location>
</feature>
<dbReference type="PROSITE" id="PS00097">
    <property type="entry name" value="CARBAMOYLTRANSFERASE"/>
    <property type="match status" value="1"/>
</dbReference>
<comment type="pathway">
    <text evidence="1 7">Pyrimidine metabolism; UMP biosynthesis via de novo pathway; (S)-dihydroorotate from bicarbonate: step 2/3.</text>
</comment>
<dbReference type="InterPro" id="IPR002082">
    <property type="entry name" value="Asp_carbamoyltransf"/>
</dbReference>
<evidence type="ECO:0000256" key="2">
    <source>
        <dbReference type="ARBA" id="ARBA00008896"/>
    </source>
</evidence>
<dbReference type="InterPro" id="IPR006131">
    <property type="entry name" value="Asp_carbamoyltransf_Asp/Orn-bd"/>
</dbReference>
<dbReference type="Gene3D" id="3.40.50.1370">
    <property type="entry name" value="Aspartate/ornithine carbamoyltransferase"/>
    <property type="match status" value="2"/>
</dbReference>
<feature type="binding site" evidence="7">
    <location>
        <position position="134"/>
    </location>
    <ligand>
        <name>carbamoyl phosphate</name>
        <dbReference type="ChEBI" id="CHEBI:58228"/>
    </ligand>
</feature>
<evidence type="ECO:0000313" key="10">
    <source>
        <dbReference type="EMBL" id="ADP76808.1"/>
    </source>
</evidence>
<comment type="similarity">
    <text evidence="2 7">Belongs to the aspartate/ornithine carbamoyltransferase superfamily. ATCase family.</text>
</comment>
<feature type="binding site" evidence="7">
    <location>
        <position position="106"/>
    </location>
    <ligand>
        <name>carbamoyl phosphate</name>
        <dbReference type="ChEBI" id="CHEBI:58228"/>
    </ligand>
</feature>
<comment type="catalytic activity">
    <reaction evidence="6 7">
        <text>carbamoyl phosphate + L-aspartate = N-carbamoyl-L-aspartate + phosphate + H(+)</text>
        <dbReference type="Rhea" id="RHEA:20013"/>
        <dbReference type="ChEBI" id="CHEBI:15378"/>
        <dbReference type="ChEBI" id="CHEBI:29991"/>
        <dbReference type="ChEBI" id="CHEBI:32814"/>
        <dbReference type="ChEBI" id="CHEBI:43474"/>
        <dbReference type="ChEBI" id="CHEBI:58228"/>
        <dbReference type="EC" id="2.1.3.2"/>
    </reaction>
</comment>
<evidence type="ECO:0000259" key="8">
    <source>
        <dbReference type="Pfam" id="PF00185"/>
    </source>
</evidence>
<evidence type="ECO:0000256" key="7">
    <source>
        <dbReference type="HAMAP-Rule" id="MF_00001"/>
    </source>
</evidence>
<dbReference type="PRINTS" id="PR00100">
    <property type="entry name" value="AOTCASE"/>
</dbReference>
<feature type="binding site" evidence="7">
    <location>
        <position position="265"/>
    </location>
    <ligand>
        <name>carbamoyl phosphate</name>
        <dbReference type="ChEBI" id="CHEBI:58228"/>
    </ligand>
</feature>
<feature type="domain" description="Aspartate/ornithine carbamoyltransferase Asp/Orn-binding" evidence="8">
    <location>
        <begin position="154"/>
        <end position="300"/>
    </location>
</feature>
<evidence type="ECO:0000256" key="6">
    <source>
        <dbReference type="ARBA" id="ARBA00048859"/>
    </source>
</evidence>
<dbReference type="OrthoDB" id="7792at2157"/>
<gene>
    <name evidence="7" type="primary">pyrB</name>
    <name evidence="10" type="ordered locus">Mfer_0003</name>
</gene>
<keyword evidence="11" id="KW-1185">Reference proteome</keyword>
<protein>
    <recommendedName>
        <fullName evidence="7">Aspartate carbamoyltransferase</fullName>
        <ecNumber evidence="7">2.1.3.2</ecNumber>
    </recommendedName>
    <alternativeName>
        <fullName evidence="7">Aspartate transcarbamylase</fullName>
        <shortName evidence="7">ATCase</shortName>
    </alternativeName>
</protein>
<dbReference type="HAMAP" id="MF_00001">
    <property type="entry name" value="Asp_carb_tr"/>
    <property type="match status" value="1"/>
</dbReference>
<dbReference type="AlphaFoldDB" id="E3GWJ4"/>
<dbReference type="GO" id="GO:0004070">
    <property type="term" value="F:aspartate carbamoyltransferase activity"/>
    <property type="evidence" value="ECO:0007669"/>
    <property type="project" value="UniProtKB-UniRule"/>
</dbReference>
<dbReference type="PANTHER" id="PTHR45753">
    <property type="entry name" value="ORNITHINE CARBAMOYLTRANSFERASE, MITOCHONDRIAL"/>
    <property type="match status" value="1"/>
</dbReference>
<dbReference type="Proteomes" id="UP000002315">
    <property type="component" value="Chromosome"/>
</dbReference>
<dbReference type="InterPro" id="IPR006130">
    <property type="entry name" value="Asp/Orn_carbamoylTrfase"/>
</dbReference>
<dbReference type="UniPathway" id="UPA00070">
    <property type="reaction ID" value="UER00116"/>
</dbReference>
<evidence type="ECO:0000256" key="5">
    <source>
        <dbReference type="ARBA" id="ARBA00043884"/>
    </source>
</evidence>
<dbReference type="KEGG" id="mfv:Mfer_0003"/>
<dbReference type="PRINTS" id="PR00101">
    <property type="entry name" value="ATCASE"/>
</dbReference>
<accession>E3GWJ4</accession>
<dbReference type="EMBL" id="CP002278">
    <property type="protein sequence ID" value="ADP76808.1"/>
    <property type="molecule type" value="Genomic_DNA"/>
</dbReference>
<evidence type="ECO:0000256" key="4">
    <source>
        <dbReference type="ARBA" id="ARBA00022975"/>
    </source>
</evidence>